<reference evidence="2 3" key="1">
    <citation type="submission" date="2019-11" db="EMBL/GenBank/DDBJ databases">
        <title>Winogradskyella ouciana sp. nov., isolated from the hadal seawater of the Mariana Trench.</title>
        <authorList>
            <person name="Liu R."/>
        </authorList>
    </citation>
    <scope>NUCLEOTIDE SEQUENCE [LARGE SCALE GENOMIC DNA]</scope>
    <source>
        <strain evidence="2 3">ZXX205</strain>
    </source>
</reference>
<evidence type="ECO:0000313" key="2">
    <source>
        <dbReference type="EMBL" id="MTE28333.1"/>
    </source>
</evidence>
<organism evidence="2 3">
    <name type="scientific">Winogradskyella ouciana</name>
    <dbReference type="NCBI Taxonomy" id="2608631"/>
    <lineage>
        <taxon>Bacteria</taxon>
        <taxon>Pseudomonadati</taxon>
        <taxon>Bacteroidota</taxon>
        <taxon>Flavobacteriia</taxon>
        <taxon>Flavobacteriales</taxon>
        <taxon>Flavobacteriaceae</taxon>
        <taxon>Winogradskyella</taxon>
    </lineage>
</organism>
<evidence type="ECO:0000256" key="1">
    <source>
        <dbReference type="SAM" id="MobiDB-lite"/>
    </source>
</evidence>
<dbReference type="Proteomes" id="UP000447545">
    <property type="component" value="Unassembled WGS sequence"/>
</dbReference>
<comment type="caution">
    <text evidence="2">The sequence shown here is derived from an EMBL/GenBank/DDBJ whole genome shotgun (WGS) entry which is preliminary data.</text>
</comment>
<dbReference type="EMBL" id="WJYA01000019">
    <property type="protein sequence ID" value="MTE28333.1"/>
    <property type="molecule type" value="Genomic_DNA"/>
</dbReference>
<name>A0A7K1GGT3_9FLAO</name>
<protein>
    <recommendedName>
        <fullName evidence="4">Fibrobacter succinogenes major paralogous domain-containing protein</fullName>
    </recommendedName>
</protein>
<evidence type="ECO:0008006" key="4">
    <source>
        <dbReference type="Google" id="ProtNLM"/>
    </source>
</evidence>
<feature type="compositionally biased region" description="Low complexity" evidence="1">
    <location>
        <begin position="65"/>
        <end position="86"/>
    </location>
</feature>
<keyword evidence="3" id="KW-1185">Reference proteome</keyword>
<sequence>MQTYPCGTLCHRDKSEEWAFAAFQRLGKQSPVGLTCVRGWRAVPSGVAARLSPSGGVLRLPASGNRNANNATLNNQSSNGWLWSSEQNNSNNSWNLWFNSGNSNAGNNNNRANGFSVRCLKD</sequence>
<accession>A0A7K1GGT3</accession>
<gene>
    <name evidence="2" type="ORF">F1003_15480</name>
</gene>
<dbReference type="AlphaFoldDB" id="A0A7K1GGT3"/>
<feature type="region of interest" description="Disordered" evidence="1">
    <location>
        <begin position="62"/>
        <end position="86"/>
    </location>
</feature>
<evidence type="ECO:0000313" key="3">
    <source>
        <dbReference type="Proteomes" id="UP000447545"/>
    </source>
</evidence>
<proteinExistence type="predicted"/>